<accession>A0ABW9P5N2</accession>
<gene>
    <name evidence="2" type="ORF">FHL03_03625</name>
</gene>
<evidence type="ECO:0000259" key="1">
    <source>
        <dbReference type="Pfam" id="PF09851"/>
    </source>
</evidence>
<comment type="caution">
    <text evidence="2">The sequence shown here is derived from an EMBL/GenBank/DDBJ whole genome shotgun (WGS) entry which is preliminary data.</text>
</comment>
<keyword evidence="3" id="KW-1185">Reference proteome</keyword>
<evidence type="ECO:0000313" key="3">
    <source>
        <dbReference type="Proteomes" id="UP000436655"/>
    </source>
</evidence>
<dbReference type="InterPro" id="IPR018649">
    <property type="entry name" value="SHOCT"/>
</dbReference>
<protein>
    <submittedName>
        <fullName evidence="2">SHOCT domain-containing protein</fullName>
    </submittedName>
</protein>
<name>A0ABW9P5N2_9LACO</name>
<reference evidence="2 3" key="1">
    <citation type="journal article" date="2019" name="Syst. Appl. Microbiol.">
        <title>Polyphasic characterization of two novel Lactobacillus spp. isolated from blown salami packages: Description of Lactobacillus halodurans sp. nov. and Lactobacillus salsicarnum sp. nov.</title>
        <authorList>
            <person name="Schuster J.A."/>
            <person name="Klingl A."/>
            <person name="Vogel R.F."/>
            <person name="Ehrmann M.A."/>
        </authorList>
    </citation>
    <scope>NUCLEOTIDE SEQUENCE [LARGE SCALE GENOMIC DNA]</scope>
    <source>
        <strain evidence="2 3">TMW 1.2098</strain>
    </source>
</reference>
<dbReference type="Proteomes" id="UP000436655">
    <property type="component" value="Unassembled WGS sequence"/>
</dbReference>
<evidence type="ECO:0000313" key="2">
    <source>
        <dbReference type="EMBL" id="MQS44571.1"/>
    </source>
</evidence>
<sequence>MERCQSAGDFHADFHSKILMLTVESIPKGTCYRFSEITSYIPHLVTREGKSYNGITRAAVGGILLGPAGAVVGAVTASRGEDLISRIAITVYLNDGSSFEVNILKNMSGSEDIEVVNESKRQFEDITILLDRILDINKMNENKETSMQNDQSFSIADEIIKYKELLDMGIINEEQFETQKEKLLQ</sequence>
<dbReference type="EMBL" id="VDFN01000002">
    <property type="protein sequence ID" value="MQS44571.1"/>
    <property type="molecule type" value="Genomic_DNA"/>
</dbReference>
<feature type="domain" description="SHOCT" evidence="1">
    <location>
        <begin position="157"/>
        <end position="184"/>
    </location>
</feature>
<proteinExistence type="predicted"/>
<dbReference type="Pfam" id="PF09851">
    <property type="entry name" value="SHOCT"/>
    <property type="match status" value="1"/>
</dbReference>
<organism evidence="2 3">
    <name type="scientific">Companilactobacillus mishanensis</name>
    <dbReference type="NCBI Taxonomy" id="2486008"/>
    <lineage>
        <taxon>Bacteria</taxon>
        <taxon>Bacillati</taxon>
        <taxon>Bacillota</taxon>
        <taxon>Bacilli</taxon>
        <taxon>Lactobacillales</taxon>
        <taxon>Lactobacillaceae</taxon>
        <taxon>Companilactobacillus</taxon>
    </lineage>
</organism>